<proteinExistence type="predicted"/>
<keyword evidence="1" id="KW-1133">Transmembrane helix</keyword>
<dbReference type="OrthoDB" id="10511823at2759"/>
<dbReference type="Proteomes" id="UP000001460">
    <property type="component" value="Unassembled WGS sequence"/>
</dbReference>
<evidence type="ECO:0000313" key="3">
    <source>
        <dbReference type="Proteomes" id="UP000001460"/>
    </source>
</evidence>
<protein>
    <submittedName>
        <fullName evidence="2">Uncharacterized protein</fullName>
    </submittedName>
</protein>
<evidence type="ECO:0000313" key="2">
    <source>
        <dbReference type="EMBL" id="EEA07074.1"/>
    </source>
</evidence>
<accession>B6AFT3</accession>
<dbReference type="VEuPathDB" id="CryptoDB:CMU_034600"/>
<dbReference type="GeneID" id="6996454"/>
<name>B6AFT3_CRYMR</name>
<dbReference type="AlphaFoldDB" id="B6AFT3"/>
<dbReference type="RefSeq" id="XP_002141423.1">
    <property type="nucleotide sequence ID" value="XM_002141387.1"/>
</dbReference>
<dbReference type="EMBL" id="DS989731">
    <property type="protein sequence ID" value="EEA07074.1"/>
    <property type="molecule type" value="Genomic_DNA"/>
</dbReference>
<keyword evidence="1" id="KW-0812">Transmembrane</keyword>
<keyword evidence="1" id="KW-0472">Membrane</keyword>
<feature type="transmembrane region" description="Helical" evidence="1">
    <location>
        <begin position="76"/>
        <end position="97"/>
    </location>
</feature>
<evidence type="ECO:0000256" key="1">
    <source>
        <dbReference type="SAM" id="Phobius"/>
    </source>
</evidence>
<organism evidence="2 3">
    <name type="scientific">Cryptosporidium muris (strain RN66)</name>
    <dbReference type="NCBI Taxonomy" id="441375"/>
    <lineage>
        <taxon>Eukaryota</taxon>
        <taxon>Sar</taxon>
        <taxon>Alveolata</taxon>
        <taxon>Apicomplexa</taxon>
        <taxon>Conoidasida</taxon>
        <taxon>Coccidia</taxon>
        <taxon>Eucoccidiorida</taxon>
        <taxon>Eimeriorina</taxon>
        <taxon>Cryptosporidiidae</taxon>
        <taxon>Cryptosporidium</taxon>
    </lineage>
</organism>
<reference evidence="2" key="1">
    <citation type="submission" date="2008-06" db="EMBL/GenBank/DDBJ databases">
        <authorList>
            <person name="Lorenzi H."/>
            <person name="Inman J."/>
            <person name="Miller J."/>
            <person name="Schobel S."/>
            <person name="Amedeo P."/>
            <person name="Caler E.V."/>
            <person name="da Silva J."/>
        </authorList>
    </citation>
    <scope>NUCLEOTIDE SEQUENCE [LARGE SCALE GENOMIC DNA]</scope>
    <source>
        <strain evidence="2">RN66</strain>
    </source>
</reference>
<sequence>MEGTLQGIFNTLMESILNLTHNGYSVSKNDLRDFCTQFIYIELITLSSCFALRFFILKEQHKEFKIIVAVTLMSKLTSLFLLLGIVCIELFALIPLLSAERKLPIIEYENQTREAQFRKILIITKNYERIFNINITCDSFARYICGLLLVPALERGELSYNNFCGIDNTTLSLLDIISTVKNY</sequence>
<keyword evidence="3" id="KW-1185">Reference proteome</keyword>
<gene>
    <name evidence="2" type="ORF">CMU_034600</name>
</gene>
<feature type="transmembrane region" description="Helical" evidence="1">
    <location>
        <begin position="38"/>
        <end position="56"/>
    </location>
</feature>